<protein>
    <submittedName>
        <fullName evidence="2">N-acetylgalactosaminide beta-1,3-galactosyltransferase</fullName>
    </submittedName>
</protein>
<reference evidence="2" key="1">
    <citation type="submission" date="2022-11" db="UniProtKB">
        <authorList>
            <consortium name="WormBaseParasite"/>
        </authorList>
    </citation>
    <scope>IDENTIFICATION</scope>
</reference>
<evidence type="ECO:0000313" key="2">
    <source>
        <dbReference type="WBParaSite" id="JU765_v2.g7721.t1"/>
    </source>
</evidence>
<evidence type="ECO:0000313" key="1">
    <source>
        <dbReference type="Proteomes" id="UP000887576"/>
    </source>
</evidence>
<dbReference type="WBParaSite" id="JU765_v2.g7721.t1">
    <property type="protein sequence ID" value="JU765_v2.g7721.t1"/>
    <property type="gene ID" value="JU765_v2.g7721"/>
</dbReference>
<accession>A0AC34RKR2</accession>
<organism evidence="1 2">
    <name type="scientific">Panagrolaimus sp. JU765</name>
    <dbReference type="NCBI Taxonomy" id="591449"/>
    <lineage>
        <taxon>Eukaryota</taxon>
        <taxon>Metazoa</taxon>
        <taxon>Ecdysozoa</taxon>
        <taxon>Nematoda</taxon>
        <taxon>Chromadorea</taxon>
        <taxon>Rhabditida</taxon>
        <taxon>Tylenchina</taxon>
        <taxon>Panagrolaimomorpha</taxon>
        <taxon>Panagrolaimoidea</taxon>
        <taxon>Panagrolaimidae</taxon>
        <taxon>Panagrolaimus</taxon>
    </lineage>
</organism>
<sequence length="298" mass="34686">MADDSLVAKTLQKSVKIFCWIMSGKNNFEKARAVNETWVKRCDKYVYVTTKNDSGLPNLDFNIPEGRDHLWAKTKATFSWIYQNELENYDWFLKADDDTYTIMENLRFMLLAYSPEDPLHFGCKFKLFTKKGYMSGGAGYVLSREAVRKFVNESLPYPKLCRQDGQGNEDVEIGKCLENVGVIAGDSRDSDGRHRMLPFSPMIYHEPLKNRADTKWFFGYTSYPFQEGKDCCSDYMVTFHYVTPETMYAIENFLYHIRPIGSVDDLWNQALEKSEKTENLIETLRNISKTISYHDPKK</sequence>
<dbReference type="Proteomes" id="UP000887576">
    <property type="component" value="Unplaced"/>
</dbReference>
<name>A0AC34RKR2_9BILA</name>
<proteinExistence type="predicted"/>